<organism evidence="1 2">
    <name type="scientific">Moniliophthora roreri</name>
    <name type="common">Frosty pod rot fungus</name>
    <name type="synonym">Monilia roreri</name>
    <dbReference type="NCBI Taxonomy" id="221103"/>
    <lineage>
        <taxon>Eukaryota</taxon>
        <taxon>Fungi</taxon>
        <taxon>Dikarya</taxon>
        <taxon>Basidiomycota</taxon>
        <taxon>Agaricomycotina</taxon>
        <taxon>Agaricomycetes</taxon>
        <taxon>Agaricomycetidae</taxon>
        <taxon>Agaricales</taxon>
        <taxon>Marasmiineae</taxon>
        <taxon>Marasmiaceae</taxon>
        <taxon>Moniliophthora</taxon>
    </lineage>
</organism>
<name>A0A0W0F6R8_MONRR</name>
<evidence type="ECO:0000313" key="2">
    <source>
        <dbReference type="Proteomes" id="UP000054988"/>
    </source>
</evidence>
<dbReference type="AlphaFoldDB" id="A0A0W0F6R8"/>
<sequence length="36" mass="3889">MVGAIIDGDLDGGLSPISEKHTGYLNLFISISWIQK</sequence>
<accession>A0A0W0F6R8</accession>
<reference evidence="1 2" key="1">
    <citation type="submission" date="2015-12" db="EMBL/GenBank/DDBJ databases">
        <title>Draft genome sequence of Moniliophthora roreri, the causal agent of frosty pod rot of cacao.</title>
        <authorList>
            <person name="Aime M.C."/>
            <person name="Diaz-Valderrama J.R."/>
            <person name="Kijpornyongpan T."/>
            <person name="Phillips-Mora W."/>
        </authorList>
    </citation>
    <scope>NUCLEOTIDE SEQUENCE [LARGE SCALE GENOMIC DNA]</scope>
    <source>
        <strain evidence="1 2">MCA 2952</strain>
    </source>
</reference>
<proteinExistence type="predicted"/>
<dbReference type="EMBL" id="LATX01002272">
    <property type="protein sequence ID" value="KTB32014.1"/>
    <property type="molecule type" value="Genomic_DNA"/>
</dbReference>
<dbReference type="Proteomes" id="UP000054988">
    <property type="component" value="Unassembled WGS sequence"/>
</dbReference>
<gene>
    <name evidence="1" type="ORF">WG66_15443</name>
</gene>
<comment type="caution">
    <text evidence="1">The sequence shown here is derived from an EMBL/GenBank/DDBJ whole genome shotgun (WGS) entry which is preliminary data.</text>
</comment>
<evidence type="ECO:0000313" key="1">
    <source>
        <dbReference type="EMBL" id="KTB32014.1"/>
    </source>
</evidence>
<protein>
    <submittedName>
        <fullName evidence="1">Uncharacterized protein</fullName>
    </submittedName>
</protein>